<sequence>MSWLYGDWTAIGGVCGKTLLLTLTALAGLRLAPRRAIAELRISDFVVAVAVGAIIGRSATATGTSFVLGFAALATLLLVHAGLSRLRFLPALRRLMDHPVEILVRDGNIYRSVLRKCRLTEDDLHAALRQKGVYSLDEVRLVLYESKGGFTVVRRTDTAGELLPLPGPEHGDADR</sequence>
<dbReference type="Gene3D" id="3.30.240.20">
    <property type="entry name" value="bsu07140 like domains"/>
    <property type="match status" value="1"/>
</dbReference>
<dbReference type="Proteomes" id="UP000320011">
    <property type="component" value="Unassembled WGS sequence"/>
</dbReference>
<reference evidence="9 10" key="2">
    <citation type="submission" date="2019-08" db="EMBL/GenBank/DDBJ databases">
        <title>Amycolatopsis acidicola sp. nov., isolated from peat swamp forest soil.</title>
        <authorList>
            <person name="Srisuk N."/>
        </authorList>
    </citation>
    <scope>NUCLEOTIDE SEQUENCE [LARGE SCALE GENOMIC DNA]</scope>
    <source>
        <strain evidence="9 10">TBRC 6029</strain>
    </source>
</reference>
<comment type="similarity">
    <text evidence="2">Belongs to the UPF0702 family.</text>
</comment>
<feature type="transmembrane region" description="Helical" evidence="7">
    <location>
        <begin position="41"/>
        <end position="60"/>
    </location>
</feature>
<keyword evidence="3" id="KW-1003">Cell membrane</keyword>
<evidence type="ECO:0000256" key="6">
    <source>
        <dbReference type="ARBA" id="ARBA00023136"/>
    </source>
</evidence>
<dbReference type="Pfam" id="PF04239">
    <property type="entry name" value="DUF421"/>
    <property type="match status" value="1"/>
</dbReference>
<evidence type="ECO:0000256" key="1">
    <source>
        <dbReference type="ARBA" id="ARBA00004651"/>
    </source>
</evidence>
<evidence type="ECO:0000313" key="9">
    <source>
        <dbReference type="EMBL" id="TVT16795.1"/>
    </source>
</evidence>
<feature type="transmembrane region" description="Helical" evidence="7">
    <location>
        <begin position="6"/>
        <end position="29"/>
    </location>
</feature>
<keyword evidence="4 7" id="KW-0812">Transmembrane</keyword>
<dbReference type="InterPro" id="IPR007353">
    <property type="entry name" value="DUF421"/>
</dbReference>
<comment type="caution">
    <text evidence="9">The sequence shown here is derived from an EMBL/GenBank/DDBJ whole genome shotgun (WGS) entry which is preliminary data.</text>
</comment>
<dbReference type="EMBL" id="VJWX01000761">
    <property type="protein sequence ID" value="TVT16795.1"/>
    <property type="molecule type" value="Genomic_DNA"/>
</dbReference>
<dbReference type="InterPro" id="IPR023090">
    <property type="entry name" value="UPF0702_alpha/beta_dom_sf"/>
</dbReference>
<evidence type="ECO:0000313" key="10">
    <source>
        <dbReference type="Proteomes" id="UP000320011"/>
    </source>
</evidence>
<organism evidence="9 10">
    <name type="scientific">Amycolatopsis rhizosphaerae</name>
    <dbReference type="NCBI Taxonomy" id="2053003"/>
    <lineage>
        <taxon>Bacteria</taxon>
        <taxon>Bacillati</taxon>
        <taxon>Actinomycetota</taxon>
        <taxon>Actinomycetes</taxon>
        <taxon>Pseudonocardiales</taxon>
        <taxon>Pseudonocardiaceae</taxon>
        <taxon>Amycolatopsis</taxon>
    </lineage>
</organism>
<feature type="transmembrane region" description="Helical" evidence="7">
    <location>
        <begin position="66"/>
        <end position="86"/>
    </location>
</feature>
<evidence type="ECO:0000256" key="2">
    <source>
        <dbReference type="ARBA" id="ARBA00006448"/>
    </source>
</evidence>
<dbReference type="PANTHER" id="PTHR34582">
    <property type="entry name" value="UPF0702 TRANSMEMBRANE PROTEIN YCAP"/>
    <property type="match status" value="1"/>
</dbReference>
<protein>
    <submittedName>
        <fullName evidence="9">DUF421 domain-containing protein</fullName>
    </submittedName>
</protein>
<gene>
    <name evidence="9" type="ORF">FNH05_36535</name>
</gene>
<evidence type="ECO:0000256" key="3">
    <source>
        <dbReference type="ARBA" id="ARBA00022475"/>
    </source>
</evidence>
<dbReference type="PANTHER" id="PTHR34582:SF6">
    <property type="entry name" value="UPF0702 TRANSMEMBRANE PROTEIN YCAP"/>
    <property type="match status" value="1"/>
</dbReference>
<dbReference type="GO" id="GO:0005886">
    <property type="term" value="C:plasma membrane"/>
    <property type="evidence" value="ECO:0007669"/>
    <property type="project" value="UniProtKB-SubCell"/>
</dbReference>
<keyword evidence="10" id="KW-1185">Reference proteome</keyword>
<reference evidence="9 10" key="1">
    <citation type="submission" date="2019-07" db="EMBL/GenBank/DDBJ databases">
        <authorList>
            <person name="Duangmal K."/>
            <person name="Teo W.F.A."/>
        </authorList>
    </citation>
    <scope>NUCLEOTIDE SEQUENCE [LARGE SCALE GENOMIC DNA]</scope>
    <source>
        <strain evidence="9 10">TBRC 6029</strain>
    </source>
</reference>
<proteinExistence type="inferred from homology"/>
<dbReference type="RefSeq" id="WP_144593398.1">
    <property type="nucleotide sequence ID" value="NZ_VJWX01000761.1"/>
</dbReference>
<name>A0A557ZXQ6_9PSEU</name>
<evidence type="ECO:0000256" key="7">
    <source>
        <dbReference type="SAM" id="Phobius"/>
    </source>
</evidence>
<feature type="domain" description="YetF C-terminal" evidence="8">
    <location>
        <begin position="91"/>
        <end position="157"/>
    </location>
</feature>
<keyword evidence="5 7" id="KW-1133">Transmembrane helix</keyword>
<dbReference type="AlphaFoldDB" id="A0A557ZXQ6"/>
<accession>A0A557ZXQ6</accession>
<evidence type="ECO:0000256" key="5">
    <source>
        <dbReference type="ARBA" id="ARBA00022989"/>
    </source>
</evidence>
<keyword evidence="6 7" id="KW-0472">Membrane</keyword>
<evidence type="ECO:0000256" key="4">
    <source>
        <dbReference type="ARBA" id="ARBA00022692"/>
    </source>
</evidence>
<evidence type="ECO:0000259" key="8">
    <source>
        <dbReference type="Pfam" id="PF04239"/>
    </source>
</evidence>
<dbReference type="OrthoDB" id="8617494at2"/>
<comment type="subcellular location">
    <subcellularLocation>
        <location evidence="1">Cell membrane</location>
        <topology evidence="1">Multi-pass membrane protein</topology>
    </subcellularLocation>
</comment>